<keyword evidence="5" id="KW-1185">Reference proteome</keyword>
<dbReference type="SUPFAM" id="SSF56112">
    <property type="entry name" value="Protein kinase-like (PK-like)"/>
    <property type="match status" value="1"/>
</dbReference>
<dbReference type="GO" id="GO:0004674">
    <property type="term" value="F:protein serine/threonine kinase activity"/>
    <property type="evidence" value="ECO:0000318"/>
    <property type="project" value="GO_Central"/>
</dbReference>
<evidence type="ECO:0000256" key="1">
    <source>
        <dbReference type="SAM" id="Phobius"/>
    </source>
</evidence>
<feature type="transmembrane region" description="Helical" evidence="1">
    <location>
        <begin position="213"/>
        <end position="236"/>
    </location>
</feature>
<evidence type="ECO:0000313" key="5">
    <source>
        <dbReference type="Proteomes" id="UP000005238"/>
    </source>
</evidence>
<dbReference type="VEuPathDB" id="FungiDB:KRP23_13562"/>
<dbReference type="Proteomes" id="UP000005238">
    <property type="component" value="Unassembled WGS sequence"/>
</dbReference>
<evidence type="ECO:0000259" key="3">
    <source>
        <dbReference type="PROSITE" id="PS50011"/>
    </source>
</evidence>
<dbReference type="EnsemblProtists" id="Phyra77670">
    <property type="protein sequence ID" value="Phyra77670"/>
    <property type="gene ID" value="Phyra77670"/>
</dbReference>
<keyword evidence="1" id="KW-0812">Transmembrane</keyword>
<dbReference type="STRING" id="164328.H3GMF1"/>
<dbReference type="InParanoid" id="H3GMF1"/>
<keyword evidence="2" id="KW-0732">Signal</keyword>
<sequence length="587" mass="63747">MSLSRWLLGALAMASLLAAPSLATNWSARELYSGSHCAGTPNILTMIQTDSCDADACTAHDLGGYTLFVSVACNVTDRFKYTQEIFRGFDYVMMEEYEGAGCQHLVQTAVYPASGTCEKSSVLANSSDVVSLFDNGTAIVLLFDDGECGSKPTHEFKLGKQEISNGDCVQGRYRFYTGTASRSADSSSSSYSYENSQLGGWRSSSSGGLSTEAIAGIVAGAAVCVAFLAFATFKFIRRRYDDNLTKDTGIAVLAASYAGYPTPESALNAITLGSESSYSQEEEKPRSRRNLSGVSGLWDDEIIITARVPREKVLVQQLLSRGGYGEVYAGLFNEEPVAVKMLLPEMRKSISHLNAFLAEVKLMASLDHERIVQFVGVAWDSLNDLCVLSEYMAGGDLRTLLKNCEEHNTPVGFDRSKTTIALHVAHALTYLHSLSPPVLHRDLKSKNILLTVQLDAKVTDFGVSRERSDHTMTGGVGSSRWMAPEVMMGERYDDKADMFSFGVVLAELDQHTIPYANAKENSDSGRAMPDLAILQMVATGRLRIEFSSAAPKAIKELGMACVSIDPKDRPTASDALYQLHTILSRGP</sequence>
<dbReference type="Pfam" id="PF00069">
    <property type="entry name" value="Pkinase"/>
    <property type="match status" value="1"/>
</dbReference>
<dbReference type="Gene3D" id="1.10.510.10">
    <property type="entry name" value="Transferase(Phosphotransferase) domain 1"/>
    <property type="match status" value="1"/>
</dbReference>
<organism evidence="4 5">
    <name type="scientific">Phytophthora ramorum</name>
    <name type="common">Sudden oak death agent</name>
    <dbReference type="NCBI Taxonomy" id="164328"/>
    <lineage>
        <taxon>Eukaryota</taxon>
        <taxon>Sar</taxon>
        <taxon>Stramenopiles</taxon>
        <taxon>Oomycota</taxon>
        <taxon>Peronosporomycetes</taxon>
        <taxon>Peronosporales</taxon>
        <taxon>Peronosporaceae</taxon>
        <taxon>Phytophthora</taxon>
    </lineage>
</organism>
<keyword evidence="1" id="KW-0472">Membrane</keyword>
<name>H3GMF1_PHYRM</name>
<feature type="signal peptide" evidence="2">
    <location>
        <begin position="1"/>
        <end position="23"/>
    </location>
</feature>
<dbReference type="PANTHER" id="PTHR44329:SF214">
    <property type="entry name" value="PROTEIN KINASE DOMAIN-CONTAINING PROTEIN"/>
    <property type="match status" value="1"/>
</dbReference>
<evidence type="ECO:0000256" key="2">
    <source>
        <dbReference type="SAM" id="SignalP"/>
    </source>
</evidence>
<reference evidence="4" key="2">
    <citation type="submission" date="2015-06" db="UniProtKB">
        <authorList>
            <consortium name="EnsemblProtists"/>
        </authorList>
    </citation>
    <scope>IDENTIFICATION</scope>
    <source>
        <strain evidence="4">Pr102</strain>
    </source>
</reference>
<dbReference type="HOGENOM" id="CLU_000288_63_45_1"/>
<dbReference type="eggNOG" id="KOG0192">
    <property type="taxonomic scope" value="Eukaryota"/>
</dbReference>
<dbReference type="InterPro" id="IPR051681">
    <property type="entry name" value="Ser/Thr_Kinases-Pseudokinases"/>
</dbReference>
<dbReference type="OMA" id="VAWDSLN"/>
<dbReference type="AlphaFoldDB" id="H3GMF1"/>
<dbReference type="EMBL" id="DS566023">
    <property type="status" value="NOT_ANNOTATED_CDS"/>
    <property type="molecule type" value="Genomic_DNA"/>
</dbReference>
<dbReference type="SMART" id="SM00220">
    <property type="entry name" value="S_TKc"/>
    <property type="match status" value="1"/>
</dbReference>
<dbReference type="VEuPathDB" id="FungiDB:KRP22_12547"/>
<dbReference type="VEuPathDB" id="FungiDB:KRP23_14201"/>
<dbReference type="InterPro" id="IPR008271">
    <property type="entry name" value="Ser/Thr_kinase_AS"/>
</dbReference>
<dbReference type="InterPro" id="IPR011009">
    <property type="entry name" value="Kinase-like_dom_sf"/>
</dbReference>
<reference evidence="5" key="1">
    <citation type="journal article" date="2006" name="Science">
        <title>Phytophthora genome sequences uncover evolutionary origins and mechanisms of pathogenesis.</title>
        <authorList>
            <person name="Tyler B.M."/>
            <person name="Tripathy S."/>
            <person name="Zhang X."/>
            <person name="Dehal P."/>
            <person name="Jiang R.H."/>
            <person name="Aerts A."/>
            <person name="Arredondo F.D."/>
            <person name="Baxter L."/>
            <person name="Bensasson D."/>
            <person name="Beynon J.L."/>
            <person name="Chapman J."/>
            <person name="Damasceno C.M."/>
            <person name="Dorrance A.E."/>
            <person name="Dou D."/>
            <person name="Dickerman A.W."/>
            <person name="Dubchak I.L."/>
            <person name="Garbelotto M."/>
            <person name="Gijzen M."/>
            <person name="Gordon S.G."/>
            <person name="Govers F."/>
            <person name="Grunwald N.J."/>
            <person name="Huang W."/>
            <person name="Ivors K.L."/>
            <person name="Jones R.W."/>
            <person name="Kamoun S."/>
            <person name="Krampis K."/>
            <person name="Lamour K.H."/>
            <person name="Lee M.K."/>
            <person name="McDonald W.H."/>
            <person name="Medina M."/>
            <person name="Meijer H.J."/>
            <person name="Nordberg E.K."/>
            <person name="Maclean D.J."/>
            <person name="Ospina-Giraldo M.D."/>
            <person name="Morris P.F."/>
            <person name="Phuntumart V."/>
            <person name="Putnam N.H."/>
            <person name="Rash S."/>
            <person name="Rose J.K."/>
            <person name="Sakihama Y."/>
            <person name="Salamov A.A."/>
            <person name="Savidor A."/>
            <person name="Scheuring C.F."/>
            <person name="Smith B.M."/>
            <person name="Sobral B.W."/>
            <person name="Terry A."/>
            <person name="Torto-Alalibo T.A."/>
            <person name="Win J."/>
            <person name="Xu Z."/>
            <person name="Zhang H."/>
            <person name="Grigoriev I.V."/>
            <person name="Rokhsar D.S."/>
            <person name="Boore J.L."/>
        </authorList>
    </citation>
    <scope>NUCLEOTIDE SEQUENCE [LARGE SCALE GENOMIC DNA]</scope>
    <source>
        <strain evidence="5">Pr102</strain>
    </source>
</reference>
<dbReference type="GO" id="GO:0005524">
    <property type="term" value="F:ATP binding"/>
    <property type="evidence" value="ECO:0007669"/>
    <property type="project" value="InterPro"/>
</dbReference>
<dbReference type="GO" id="GO:0007165">
    <property type="term" value="P:signal transduction"/>
    <property type="evidence" value="ECO:0000318"/>
    <property type="project" value="GO_Central"/>
</dbReference>
<proteinExistence type="predicted"/>
<dbReference type="Gene3D" id="3.30.200.20">
    <property type="entry name" value="Phosphorylase Kinase, domain 1"/>
    <property type="match status" value="1"/>
</dbReference>
<protein>
    <recommendedName>
        <fullName evidence="3">Protein kinase domain-containing protein</fullName>
    </recommendedName>
</protein>
<dbReference type="InterPro" id="IPR000719">
    <property type="entry name" value="Prot_kinase_dom"/>
</dbReference>
<dbReference type="PROSITE" id="PS00108">
    <property type="entry name" value="PROTEIN_KINASE_ST"/>
    <property type="match status" value="1"/>
</dbReference>
<dbReference type="VEuPathDB" id="FungiDB:KRP22_14919"/>
<evidence type="ECO:0000313" key="4">
    <source>
        <dbReference type="EnsemblProtists" id="Phyra77670"/>
    </source>
</evidence>
<accession>H3GMF1</accession>
<dbReference type="PANTHER" id="PTHR44329">
    <property type="entry name" value="SERINE/THREONINE-PROTEIN KINASE TNNI3K-RELATED"/>
    <property type="match status" value="1"/>
</dbReference>
<feature type="domain" description="Protein kinase" evidence="3">
    <location>
        <begin position="313"/>
        <end position="583"/>
    </location>
</feature>
<feature type="chain" id="PRO_5003587573" description="Protein kinase domain-containing protein" evidence="2">
    <location>
        <begin position="24"/>
        <end position="587"/>
    </location>
</feature>
<dbReference type="PROSITE" id="PS50011">
    <property type="entry name" value="PROTEIN_KINASE_DOM"/>
    <property type="match status" value="1"/>
</dbReference>
<keyword evidence="1" id="KW-1133">Transmembrane helix</keyword>